<dbReference type="Gene3D" id="3.40.50.150">
    <property type="entry name" value="Vaccinia Virus protein VP39"/>
    <property type="match status" value="1"/>
</dbReference>
<proteinExistence type="predicted"/>
<dbReference type="EMBL" id="CABIKM010000026">
    <property type="protein sequence ID" value="VUZ85377.1"/>
    <property type="molecule type" value="Genomic_DNA"/>
</dbReference>
<dbReference type="GO" id="GO:0032259">
    <property type="term" value="P:methylation"/>
    <property type="evidence" value="ECO:0007669"/>
    <property type="project" value="UniProtKB-KW"/>
</dbReference>
<keyword evidence="3" id="KW-1185">Reference proteome</keyword>
<reference evidence="2 3" key="1">
    <citation type="submission" date="2019-07" db="EMBL/GenBank/DDBJ databases">
        <authorList>
            <person name="Cremers G."/>
        </authorList>
    </citation>
    <scope>NUCLEOTIDE SEQUENCE [LARGE SCALE GENOMIC DNA]</scope>
</reference>
<dbReference type="GO" id="GO:0008757">
    <property type="term" value="F:S-adenosylmethionine-dependent methyltransferase activity"/>
    <property type="evidence" value="ECO:0007669"/>
    <property type="project" value="InterPro"/>
</dbReference>
<gene>
    <name evidence="2" type="ORF">MELA_01761</name>
</gene>
<keyword evidence="2" id="KW-0489">Methyltransferase</keyword>
<dbReference type="SUPFAM" id="SSF53335">
    <property type="entry name" value="S-adenosyl-L-methionine-dependent methyltransferases"/>
    <property type="match status" value="1"/>
</dbReference>
<dbReference type="AlphaFoldDB" id="A0A564ZKJ0"/>
<keyword evidence="2" id="KW-0808">Transferase</keyword>
<protein>
    <submittedName>
        <fullName evidence="2">Methyltransferase</fullName>
    </submittedName>
</protein>
<evidence type="ECO:0000259" key="1">
    <source>
        <dbReference type="Pfam" id="PF08241"/>
    </source>
</evidence>
<accession>A0A564ZKJ0</accession>
<name>A0A564ZKJ0_9BACT</name>
<dbReference type="InterPro" id="IPR013216">
    <property type="entry name" value="Methyltransf_11"/>
</dbReference>
<dbReference type="InterPro" id="IPR029063">
    <property type="entry name" value="SAM-dependent_MTases_sf"/>
</dbReference>
<sequence length="268" mass="29411">MSEHEEILPGHGLHVDKMPGHWLLAQMGKRVLRPGGLELTRQMLDALNIVSMDRVVEFAPGLGVTAQLVLAKSPSSYTAVDADDAAAKRVQGYLSGDNQRCVVGQAEHSGLPDNSATVVYCEAMLSMKTPENKAKIIQEAKRLLVPGGRYGLHELALVPDDIDHATRDAINRALSQSIHVGVRPMTVAEWKALLQREGLTIKAQATAPMHLLEPSEMIRNEGLAGMARIAWNVLQNPAARQRIHAMRRVFRQYDRNLAALMLVAEKGN</sequence>
<evidence type="ECO:0000313" key="3">
    <source>
        <dbReference type="Proteomes" id="UP000334340"/>
    </source>
</evidence>
<dbReference type="Proteomes" id="UP000334340">
    <property type="component" value="Unassembled WGS sequence"/>
</dbReference>
<organism evidence="2 3">
    <name type="scientific">Candidatus Methylomirabilis lanthanidiphila</name>
    <dbReference type="NCBI Taxonomy" id="2211376"/>
    <lineage>
        <taxon>Bacteria</taxon>
        <taxon>Candidatus Methylomirabilota</taxon>
        <taxon>Candidatus Methylomirabilia</taxon>
        <taxon>Candidatus Methylomirabilales</taxon>
        <taxon>Candidatus Methylomirabilaceae</taxon>
        <taxon>Candidatus Methylomirabilis</taxon>
    </lineage>
</organism>
<dbReference type="Pfam" id="PF08241">
    <property type="entry name" value="Methyltransf_11"/>
    <property type="match status" value="1"/>
</dbReference>
<evidence type="ECO:0000313" key="2">
    <source>
        <dbReference type="EMBL" id="VUZ85377.1"/>
    </source>
</evidence>
<feature type="domain" description="Methyltransferase type 11" evidence="1">
    <location>
        <begin position="57"/>
        <end position="149"/>
    </location>
</feature>